<dbReference type="InterPro" id="IPR036937">
    <property type="entry name" value="Adhesion_dom_fimbrial_sf"/>
</dbReference>
<dbReference type="Gene3D" id="2.60.40.1090">
    <property type="entry name" value="Fimbrial-type adhesion domain"/>
    <property type="match status" value="1"/>
</dbReference>
<dbReference type="InterPro" id="IPR008966">
    <property type="entry name" value="Adhesion_dom_sf"/>
</dbReference>
<keyword evidence="4" id="KW-1185">Reference proteome</keyword>
<proteinExistence type="predicted"/>
<dbReference type="SUPFAM" id="SSF49401">
    <property type="entry name" value="Bacterial adhesins"/>
    <property type="match status" value="1"/>
</dbReference>
<keyword evidence="1" id="KW-0732">Signal</keyword>
<organism evidence="3 4">
    <name type="scientific">Pseudomonas weihenstephanensis</name>
    <dbReference type="NCBI Taxonomy" id="1608994"/>
    <lineage>
        <taxon>Bacteria</taxon>
        <taxon>Pseudomonadati</taxon>
        <taxon>Pseudomonadota</taxon>
        <taxon>Gammaproteobacteria</taxon>
        <taxon>Pseudomonadales</taxon>
        <taxon>Pseudomonadaceae</taxon>
        <taxon>Pseudomonas</taxon>
    </lineage>
</organism>
<evidence type="ECO:0000313" key="4">
    <source>
        <dbReference type="Proteomes" id="UP000809529"/>
    </source>
</evidence>
<reference evidence="3 4" key="1">
    <citation type="submission" date="2020-01" db="EMBL/GenBank/DDBJ databases">
        <title>Comparative genomics of meat spoilage bacteria.</title>
        <authorList>
            <person name="Hilgarth M."/>
            <person name="Vogel R.F."/>
        </authorList>
    </citation>
    <scope>NUCLEOTIDE SEQUENCE [LARGE SCALE GENOMIC DNA]</scope>
    <source>
        <strain evidence="3 4">TMW2.2077</strain>
    </source>
</reference>
<evidence type="ECO:0000259" key="2">
    <source>
        <dbReference type="Pfam" id="PF00419"/>
    </source>
</evidence>
<feature type="domain" description="Fimbrial-type adhesion" evidence="2">
    <location>
        <begin position="26"/>
        <end position="159"/>
    </location>
</feature>
<comment type="caution">
    <text evidence="3">The sequence shown here is derived from an EMBL/GenBank/DDBJ whole genome shotgun (WGS) entry which is preliminary data.</text>
</comment>
<evidence type="ECO:0000256" key="1">
    <source>
        <dbReference type="SAM" id="SignalP"/>
    </source>
</evidence>
<dbReference type="RefSeq" id="WP_203302919.1">
    <property type="nucleotide sequence ID" value="NZ_JAAEBW010000005.1"/>
</dbReference>
<dbReference type="InterPro" id="IPR000259">
    <property type="entry name" value="Adhesion_dom_fimbrial"/>
</dbReference>
<name>A0ABS1ZHA3_9PSED</name>
<dbReference type="EMBL" id="JAAEBW010000005">
    <property type="protein sequence ID" value="MBM1195772.1"/>
    <property type="molecule type" value="Genomic_DNA"/>
</dbReference>
<feature type="signal peptide" evidence="1">
    <location>
        <begin position="1"/>
        <end position="22"/>
    </location>
</feature>
<feature type="chain" id="PRO_5046153633" evidence="1">
    <location>
        <begin position="23"/>
        <end position="164"/>
    </location>
</feature>
<dbReference type="Proteomes" id="UP000809529">
    <property type="component" value="Unassembled WGS sequence"/>
</dbReference>
<sequence>MNALNRVLTVLSLAALPLAGMAETLQLSGTLLARPLCTVSDKGGRLDVRFGNLAINRIDGEQYRKAIPYQINCPGASTRTSWRMRLTLKGNPAVFEPKALQSSVPDLGIKVLLGGAELIPGEPQFMQITPTALPLLEAVPVKLKDSELPSIDFTASALLLAEFY</sequence>
<evidence type="ECO:0000313" key="3">
    <source>
        <dbReference type="EMBL" id="MBM1195772.1"/>
    </source>
</evidence>
<protein>
    <submittedName>
        <fullName evidence="3">Pilus assembly protein</fullName>
    </submittedName>
</protein>
<dbReference type="Pfam" id="PF00419">
    <property type="entry name" value="Fimbrial"/>
    <property type="match status" value="1"/>
</dbReference>
<gene>
    <name evidence="3" type="ORF">GYN02_11400</name>
</gene>
<accession>A0ABS1ZHA3</accession>